<name>A0A0G1XWY0_9BACT</name>
<feature type="domain" description="Bacterial spore germination immunoglobulin-like" evidence="1">
    <location>
        <begin position="43"/>
        <end position="130"/>
    </location>
</feature>
<comment type="caution">
    <text evidence="2">The sequence shown here is derived from an EMBL/GenBank/DDBJ whole genome shotgun (WGS) entry which is preliminary data.</text>
</comment>
<sequence length="146" mass="16023">MNRWGIIIALFVVIAAGAAALIILPDPVKAPTVDERAQKPDRIEVDTPRIGDAVFPPLIISGKARGNWYFEASFPIEIRNVAGEVIAQAPAQAQGEWMTAEFVPFYLQISFPPQPEGSKGNVVLKRDNPSGLPEYDEELVIPIIFQ</sequence>
<dbReference type="AlphaFoldDB" id="A0A0G1XWY0"/>
<evidence type="ECO:0000259" key="1">
    <source>
        <dbReference type="Pfam" id="PF10648"/>
    </source>
</evidence>
<dbReference type="InterPro" id="IPR018911">
    <property type="entry name" value="Gmad2_Ig-like_dom"/>
</dbReference>
<dbReference type="Pfam" id="PF10648">
    <property type="entry name" value="Gmad2"/>
    <property type="match status" value="1"/>
</dbReference>
<reference evidence="2 3" key="1">
    <citation type="journal article" date="2015" name="Nature">
        <title>rRNA introns, odd ribosomes, and small enigmatic genomes across a large radiation of phyla.</title>
        <authorList>
            <person name="Brown C.T."/>
            <person name="Hug L.A."/>
            <person name="Thomas B.C."/>
            <person name="Sharon I."/>
            <person name="Castelle C.J."/>
            <person name="Singh A."/>
            <person name="Wilkins M.J."/>
            <person name="Williams K.H."/>
            <person name="Banfield J.F."/>
        </authorList>
    </citation>
    <scope>NUCLEOTIDE SEQUENCE [LARGE SCALE GENOMIC DNA]</scope>
</reference>
<accession>A0A0G1XWY0</accession>
<dbReference type="Proteomes" id="UP000034740">
    <property type="component" value="Unassembled WGS sequence"/>
</dbReference>
<gene>
    <name evidence="2" type="ORF">UY83_C0007G0020</name>
</gene>
<evidence type="ECO:0000313" key="3">
    <source>
        <dbReference type="Proteomes" id="UP000034740"/>
    </source>
</evidence>
<evidence type="ECO:0000313" key="2">
    <source>
        <dbReference type="EMBL" id="KKW35496.1"/>
    </source>
</evidence>
<dbReference type="EMBL" id="LCRO01000007">
    <property type="protein sequence ID" value="KKW35496.1"/>
    <property type="molecule type" value="Genomic_DNA"/>
</dbReference>
<protein>
    <recommendedName>
        <fullName evidence="1">Bacterial spore germination immunoglobulin-like domain-containing protein</fullName>
    </recommendedName>
</protein>
<organism evidence="2 3">
    <name type="scientific">Candidatus Adlerbacteria bacterium GW2011_GWA1_54_10</name>
    <dbReference type="NCBI Taxonomy" id="1618605"/>
    <lineage>
        <taxon>Bacteria</taxon>
        <taxon>Candidatus Adleribacteriota</taxon>
    </lineage>
</organism>
<proteinExistence type="predicted"/>